<reference evidence="3 4" key="1">
    <citation type="submission" date="2024-04" db="EMBL/GenBank/DDBJ databases">
        <authorList>
            <consortium name="Genoscope - CEA"/>
            <person name="William W."/>
        </authorList>
    </citation>
    <scope>NUCLEOTIDE SEQUENCE [LARGE SCALE GENOMIC DNA]</scope>
</reference>
<evidence type="ECO:0000313" key="4">
    <source>
        <dbReference type="Proteomes" id="UP001497497"/>
    </source>
</evidence>
<sequence length="263" mass="30503">MPDISSNRAILNCISLLTLFYVFGVLAVPGILFEKNSNRPFSIVRFGPQWKGLGLIQCTLKCLSQYKFCSSFIYREDQRACVPGSCRVNATINSQVPSGTMYYNRGVCERNHRCLQMREGNVVSCVWFTERPLPYIQAKEDCKLFNGHLYTIKFNEKLEILNKVQPVTKQEYWIGLNDMEEENVFRWVDDDEIMSPEQRDYLFKSSESINRTMLTMTRIVFYTTGQLNFSTTAIVLKPSHTFVNSINHHQVFRSSIFQLTYSA</sequence>
<feature type="transmembrane region" description="Helical" evidence="1">
    <location>
        <begin position="9"/>
        <end position="33"/>
    </location>
</feature>
<feature type="domain" description="C-type lectin" evidence="2">
    <location>
        <begin position="125"/>
        <end position="193"/>
    </location>
</feature>
<dbReference type="CDD" id="cd00037">
    <property type="entry name" value="CLECT"/>
    <property type="match status" value="1"/>
</dbReference>
<dbReference type="SUPFAM" id="SSF56436">
    <property type="entry name" value="C-type lectin-like"/>
    <property type="match status" value="1"/>
</dbReference>
<comment type="caution">
    <text evidence="3">The sequence shown here is derived from an EMBL/GenBank/DDBJ whole genome shotgun (WGS) entry which is preliminary data.</text>
</comment>
<keyword evidence="1" id="KW-1133">Transmembrane helix</keyword>
<name>A0AAV2GX25_LYMST</name>
<keyword evidence="1" id="KW-0812">Transmembrane</keyword>
<dbReference type="AlphaFoldDB" id="A0AAV2GX25"/>
<proteinExistence type="predicted"/>
<evidence type="ECO:0000256" key="1">
    <source>
        <dbReference type="SAM" id="Phobius"/>
    </source>
</evidence>
<gene>
    <name evidence="3" type="ORF">GSLYS_00000172001</name>
</gene>
<evidence type="ECO:0000259" key="2">
    <source>
        <dbReference type="PROSITE" id="PS50041"/>
    </source>
</evidence>
<accession>A0AAV2GX25</accession>
<keyword evidence="4" id="KW-1185">Reference proteome</keyword>
<protein>
    <recommendedName>
        <fullName evidence="2">C-type lectin domain-containing protein</fullName>
    </recommendedName>
</protein>
<keyword evidence="1" id="KW-0472">Membrane</keyword>
<dbReference type="InterPro" id="IPR016186">
    <property type="entry name" value="C-type_lectin-like/link_sf"/>
</dbReference>
<organism evidence="3 4">
    <name type="scientific">Lymnaea stagnalis</name>
    <name type="common">Great pond snail</name>
    <name type="synonym">Helix stagnalis</name>
    <dbReference type="NCBI Taxonomy" id="6523"/>
    <lineage>
        <taxon>Eukaryota</taxon>
        <taxon>Metazoa</taxon>
        <taxon>Spiralia</taxon>
        <taxon>Lophotrochozoa</taxon>
        <taxon>Mollusca</taxon>
        <taxon>Gastropoda</taxon>
        <taxon>Heterobranchia</taxon>
        <taxon>Euthyneura</taxon>
        <taxon>Panpulmonata</taxon>
        <taxon>Hygrophila</taxon>
        <taxon>Lymnaeoidea</taxon>
        <taxon>Lymnaeidae</taxon>
        <taxon>Lymnaea</taxon>
    </lineage>
</organism>
<dbReference type="InterPro" id="IPR001304">
    <property type="entry name" value="C-type_lectin-like"/>
</dbReference>
<dbReference type="Proteomes" id="UP001497497">
    <property type="component" value="Unassembled WGS sequence"/>
</dbReference>
<dbReference type="Pfam" id="PF00059">
    <property type="entry name" value="Lectin_C"/>
    <property type="match status" value="1"/>
</dbReference>
<evidence type="ECO:0000313" key="3">
    <source>
        <dbReference type="EMBL" id="CAL1525995.1"/>
    </source>
</evidence>
<dbReference type="PROSITE" id="PS50041">
    <property type="entry name" value="C_TYPE_LECTIN_2"/>
    <property type="match status" value="1"/>
</dbReference>
<dbReference type="InterPro" id="IPR016187">
    <property type="entry name" value="CTDL_fold"/>
</dbReference>
<dbReference type="EMBL" id="CAXITT010000001">
    <property type="protein sequence ID" value="CAL1525995.1"/>
    <property type="molecule type" value="Genomic_DNA"/>
</dbReference>
<dbReference type="Gene3D" id="3.10.100.10">
    <property type="entry name" value="Mannose-Binding Protein A, subunit A"/>
    <property type="match status" value="1"/>
</dbReference>